<proteinExistence type="inferred from homology"/>
<comment type="cofactor">
    <cofactor evidence="2">
        <name>Mg(2+)</name>
        <dbReference type="ChEBI" id="CHEBI:18420"/>
    </cofactor>
</comment>
<keyword evidence="4" id="KW-0479">Metal-binding</keyword>
<dbReference type="InterPro" id="IPR000086">
    <property type="entry name" value="NUDIX_hydrolase_dom"/>
</dbReference>
<dbReference type="SUPFAM" id="SSF55811">
    <property type="entry name" value="Nudix"/>
    <property type="match status" value="1"/>
</dbReference>
<evidence type="ECO:0000259" key="8">
    <source>
        <dbReference type="PROSITE" id="PS51462"/>
    </source>
</evidence>
<evidence type="ECO:0000256" key="2">
    <source>
        <dbReference type="ARBA" id="ARBA00001946"/>
    </source>
</evidence>
<evidence type="ECO:0000256" key="4">
    <source>
        <dbReference type="ARBA" id="ARBA00022723"/>
    </source>
</evidence>
<dbReference type="GO" id="GO:0010945">
    <property type="term" value="F:coenzyme A diphosphatase activity"/>
    <property type="evidence" value="ECO:0007669"/>
    <property type="project" value="InterPro"/>
</dbReference>
<feature type="domain" description="Nudix hydrolase" evidence="8">
    <location>
        <begin position="59"/>
        <end position="191"/>
    </location>
</feature>
<dbReference type="PROSITE" id="PS01293">
    <property type="entry name" value="NUDIX_COA"/>
    <property type="match status" value="1"/>
</dbReference>
<evidence type="ECO:0000256" key="1">
    <source>
        <dbReference type="ARBA" id="ARBA00001936"/>
    </source>
</evidence>
<dbReference type="PANTHER" id="PTHR12992:SF11">
    <property type="entry name" value="MITOCHONDRIAL COENZYME A DIPHOSPHATASE NUDT8"/>
    <property type="match status" value="1"/>
</dbReference>
<evidence type="ECO:0000256" key="5">
    <source>
        <dbReference type="ARBA" id="ARBA00022801"/>
    </source>
</evidence>
<dbReference type="GO" id="GO:0009132">
    <property type="term" value="P:nucleoside diphosphate metabolic process"/>
    <property type="evidence" value="ECO:0007669"/>
    <property type="project" value="InterPro"/>
</dbReference>
<dbReference type="CDD" id="cd03426">
    <property type="entry name" value="NUDIX_CoAse_Nudt7"/>
    <property type="match status" value="1"/>
</dbReference>
<dbReference type="Pfam" id="PF00293">
    <property type="entry name" value="NUDIX"/>
    <property type="match status" value="1"/>
</dbReference>
<organism evidence="9">
    <name type="scientific">hydrothermal vent metagenome</name>
    <dbReference type="NCBI Taxonomy" id="652676"/>
    <lineage>
        <taxon>unclassified sequences</taxon>
        <taxon>metagenomes</taxon>
        <taxon>ecological metagenomes</taxon>
    </lineage>
</organism>
<dbReference type="InterPro" id="IPR015797">
    <property type="entry name" value="NUDIX_hydrolase-like_dom_sf"/>
</dbReference>
<comment type="cofactor">
    <cofactor evidence="1">
        <name>Mn(2+)</name>
        <dbReference type="ChEBI" id="CHEBI:29035"/>
    </cofactor>
</comment>
<dbReference type="AlphaFoldDB" id="A0A3B0T9K3"/>
<dbReference type="InterPro" id="IPR000059">
    <property type="entry name" value="NUDIX_hydrolase_NudL_CS"/>
</dbReference>
<dbReference type="EMBL" id="UOEM01000029">
    <property type="protein sequence ID" value="VAW11172.1"/>
    <property type="molecule type" value="Genomic_DNA"/>
</dbReference>
<comment type="similarity">
    <text evidence="3">Belongs to the Nudix hydrolase family. PCD1 subfamily.</text>
</comment>
<dbReference type="Gene3D" id="3.90.79.10">
    <property type="entry name" value="Nucleoside Triphosphate Pyrophosphohydrolase"/>
    <property type="match status" value="1"/>
</dbReference>
<keyword evidence="6" id="KW-0460">Magnesium</keyword>
<keyword evidence="7" id="KW-0464">Manganese</keyword>
<dbReference type="NCBIfam" id="NF007980">
    <property type="entry name" value="PRK10707.1"/>
    <property type="match status" value="1"/>
</dbReference>
<dbReference type="PANTHER" id="PTHR12992">
    <property type="entry name" value="NUDIX HYDROLASE"/>
    <property type="match status" value="1"/>
</dbReference>
<dbReference type="GO" id="GO:0030145">
    <property type="term" value="F:manganese ion binding"/>
    <property type="evidence" value="ECO:0007669"/>
    <property type="project" value="InterPro"/>
</dbReference>
<protein>
    <submittedName>
        <fullName evidence="9">Uncharacterized Nudix hydrolase NudL</fullName>
    </submittedName>
</protein>
<evidence type="ECO:0000256" key="6">
    <source>
        <dbReference type="ARBA" id="ARBA00022842"/>
    </source>
</evidence>
<evidence type="ECO:0000313" key="9">
    <source>
        <dbReference type="EMBL" id="VAW11172.1"/>
    </source>
</evidence>
<name>A0A3B0T9K3_9ZZZZ</name>
<accession>A0A3B0T9K3</accession>
<dbReference type="GO" id="GO:0000287">
    <property type="term" value="F:magnesium ion binding"/>
    <property type="evidence" value="ECO:0007669"/>
    <property type="project" value="InterPro"/>
</dbReference>
<keyword evidence="5 9" id="KW-0378">Hydrolase</keyword>
<gene>
    <name evidence="9" type="ORF">MNBD_ALPHA09-925</name>
</gene>
<evidence type="ECO:0000256" key="3">
    <source>
        <dbReference type="ARBA" id="ARBA00006506"/>
    </source>
</evidence>
<dbReference type="InterPro" id="IPR045121">
    <property type="entry name" value="CoAse"/>
</dbReference>
<sequence>MTVLPENRTVADFQARARRALATEPPRAMCDVAGHAGPSDFELNPGLDGSGLLGAQRRPKPAAVLVPIRETRGRASVLLTQRAATMRVHAGQIAFPGGRADRADDGPAATALREAQEEIGLRPDQVDILGFLDGYLTGTGYMVSPVVGLVGPDFVARPEPGEVAEVFDVPLDFLMDPANHQTHRRKIDGRAYSFVAMSFGNRYIWGATAGMLKNLYERVYG</sequence>
<reference evidence="9" key="1">
    <citation type="submission" date="2018-06" db="EMBL/GenBank/DDBJ databases">
        <authorList>
            <person name="Zhirakovskaya E."/>
        </authorList>
    </citation>
    <scope>NUCLEOTIDE SEQUENCE</scope>
</reference>
<evidence type="ECO:0000256" key="7">
    <source>
        <dbReference type="ARBA" id="ARBA00023211"/>
    </source>
</evidence>
<dbReference type="PROSITE" id="PS51462">
    <property type="entry name" value="NUDIX"/>
    <property type="match status" value="1"/>
</dbReference>